<dbReference type="AlphaFoldDB" id="A0AB34IHT6"/>
<dbReference type="Proteomes" id="UP001515480">
    <property type="component" value="Unassembled WGS sequence"/>
</dbReference>
<keyword evidence="3" id="KW-1185">Reference proteome</keyword>
<proteinExistence type="predicted"/>
<evidence type="ECO:0000313" key="2">
    <source>
        <dbReference type="EMBL" id="KAL1498944.1"/>
    </source>
</evidence>
<feature type="compositionally biased region" description="Polar residues" evidence="1">
    <location>
        <begin position="1"/>
        <end position="17"/>
    </location>
</feature>
<evidence type="ECO:0000313" key="3">
    <source>
        <dbReference type="Proteomes" id="UP001515480"/>
    </source>
</evidence>
<sequence length="83" mass="8693">MGSCSSASKRVATSSESPPAALPTIIQPPKSPTRPDASCGEGQRRALEQEEGALRASANVLRENYGLGLAQSVMDAREAEPPR</sequence>
<accession>A0AB34IHT6</accession>
<comment type="caution">
    <text evidence="2">The sequence shown here is derived from an EMBL/GenBank/DDBJ whole genome shotgun (WGS) entry which is preliminary data.</text>
</comment>
<feature type="region of interest" description="Disordered" evidence="1">
    <location>
        <begin position="1"/>
        <end position="45"/>
    </location>
</feature>
<reference evidence="2 3" key="1">
    <citation type="journal article" date="2024" name="Science">
        <title>Giant polyketide synthase enzymes in the biosynthesis of giant marine polyether toxins.</title>
        <authorList>
            <person name="Fallon T.R."/>
            <person name="Shende V.V."/>
            <person name="Wierzbicki I.H."/>
            <person name="Pendleton A.L."/>
            <person name="Watervoot N.F."/>
            <person name="Auber R.P."/>
            <person name="Gonzalez D.J."/>
            <person name="Wisecaver J.H."/>
            <person name="Moore B.S."/>
        </authorList>
    </citation>
    <scope>NUCLEOTIDE SEQUENCE [LARGE SCALE GENOMIC DNA]</scope>
    <source>
        <strain evidence="2 3">12B1</strain>
    </source>
</reference>
<dbReference type="EMBL" id="JBGBPQ010000026">
    <property type="protein sequence ID" value="KAL1498944.1"/>
    <property type="molecule type" value="Genomic_DNA"/>
</dbReference>
<evidence type="ECO:0000256" key="1">
    <source>
        <dbReference type="SAM" id="MobiDB-lite"/>
    </source>
</evidence>
<gene>
    <name evidence="2" type="ORF">AB1Y20_013465</name>
</gene>
<protein>
    <submittedName>
        <fullName evidence="2">Uncharacterized protein</fullName>
    </submittedName>
</protein>
<name>A0AB34IHT6_PRYPA</name>
<organism evidence="2 3">
    <name type="scientific">Prymnesium parvum</name>
    <name type="common">Toxic golden alga</name>
    <dbReference type="NCBI Taxonomy" id="97485"/>
    <lineage>
        <taxon>Eukaryota</taxon>
        <taxon>Haptista</taxon>
        <taxon>Haptophyta</taxon>
        <taxon>Prymnesiophyceae</taxon>
        <taxon>Prymnesiales</taxon>
        <taxon>Prymnesiaceae</taxon>
        <taxon>Prymnesium</taxon>
    </lineage>
</organism>